<evidence type="ECO:0000256" key="2">
    <source>
        <dbReference type="ARBA" id="ARBA00022840"/>
    </source>
</evidence>
<dbReference type="Gene3D" id="1.10.510.10">
    <property type="entry name" value="Transferase(Phosphotransferase) domain 1"/>
    <property type="match status" value="1"/>
</dbReference>
<dbReference type="InterPro" id="IPR008271">
    <property type="entry name" value="Ser/Thr_kinase_AS"/>
</dbReference>
<dbReference type="PANTHER" id="PTHR24055">
    <property type="entry name" value="MITOGEN-ACTIVATED PROTEIN KINASE"/>
    <property type="match status" value="1"/>
</dbReference>
<evidence type="ECO:0000256" key="3">
    <source>
        <dbReference type="PROSITE-ProRule" id="PRU10141"/>
    </source>
</evidence>
<dbReference type="InterPro" id="IPR011009">
    <property type="entry name" value="Kinase-like_dom_sf"/>
</dbReference>
<protein>
    <recommendedName>
        <fullName evidence="5">Protein kinase domain-containing protein</fullName>
    </recommendedName>
</protein>
<dbReference type="PROSITE" id="PS00107">
    <property type="entry name" value="PROTEIN_KINASE_ATP"/>
    <property type="match status" value="1"/>
</dbReference>
<keyword evidence="2 3" id="KW-0067">ATP-binding</keyword>
<dbReference type="SMART" id="SM00220">
    <property type="entry name" value="S_TKc"/>
    <property type="match status" value="1"/>
</dbReference>
<dbReference type="Gene3D" id="3.30.200.20">
    <property type="entry name" value="Phosphorylase Kinase, domain 1"/>
    <property type="match status" value="1"/>
</dbReference>
<feature type="compositionally biased region" description="Basic residues" evidence="4">
    <location>
        <begin position="459"/>
        <end position="469"/>
    </location>
</feature>
<dbReference type="GO" id="GO:0004672">
    <property type="term" value="F:protein kinase activity"/>
    <property type="evidence" value="ECO:0007669"/>
    <property type="project" value="InterPro"/>
</dbReference>
<name>A0AAD7XM27_9STRA</name>
<dbReference type="PROSITE" id="PS50011">
    <property type="entry name" value="PROTEIN_KINASE_DOM"/>
    <property type="match status" value="1"/>
</dbReference>
<dbReference type="AlphaFoldDB" id="A0AAD7XM27"/>
<dbReference type="GO" id="GO:0005524">
    <property type="term" value="F:ATP binding"/>
    <property type="evidence" value="ECO:0007669"/>
    <property type="project" value="UniProtKB-UniRule"/>
</dbReference>
<dbReference type="Proteomes" id="UP001230188">
    <property type="component" value="Unassembled WGS sequence"/>
</dbReference>
<dbReference type="Pfam" id="PF00069">
    <property type="entry name" value="Pkinase"/>
    <property type="match status" value="1"/>
</dbReference>
<accession>A0AAD7XM27</accession>
<evidence type="ECO:0000313" key="7">
    <source>
        <dbReference type="Proteomes" id="UP001230188"/>
    </source>
</evidence>
<evidence type="ECO:0000259" key="5">
    <source>
        <dbReference type="PROSITE" id="PS50011"/>
    </source>
</evidence>
<feature type="compositionally biased region" description="Polar residues" evidence="4">
    <location>
        <begin position="471"/>
        <end position="482"/>
    </location>
</feature>
<dbReference type="SUPFAM" id="SSF56112">
    <property type="entry name" value="Protein kinase-like (PK-like)"/>
    <property type="match status" value="1"/>
</dbReference>
<feature type="region of interest" description="Disordered" evidence="4">
    <location>
        <begin position="1"/>
        <end position="25"/>
    </location>
</feature>
<evidence type="ECO:0000256" key="1">
    <source>
        <dbReference type="ARBA" id="ARBA00022741"/>
    </source>
</evidence>
<reference evidence="6" key="1">
    <citation type="submission" date="2023-01" db="EMBL/GenBank/DDBJ databases">
        <title>Metagenome sequencing of chrysophaentin producing Chrysophaeum taylorii.</title>
        <authorList>
            <person name="Davison J."/>
            <person name="Bewley C."/>
        </authorList>
    </citation>
    <scope>NUCLEOTIDE SEQUENCE</scope>
    <source>
        <strain evidence="6">NIES-1699</strain>
    </source>
</reference>
<sequence length="503" mass="56368">MSGVKTKKDLRFSSDSEKGEKTPKRGFDECQPFHVLAGRYSGFAKIGSGAYGVVCSGVDARGSKVAIKRVHPWADDEWDARHTLRELRLMRLLCGHPNVITLVDSVLCPEGSNDLFIVMELMESDLHRIIASKQVLTPAHVSCLSAQLLLGIQAMHSIGVLHRDLKPGNLLVSRGCQLRITDFGLSRYVGHAAEREYERKEGEESEEEEEETKKPYLLKNPLTEYVVTRWYRCPEVLLAPHLPYTTAVDCWSAGCIFAELVRRKPAFCGKNFVNQVQVILERLGTPEDLGFEPREDAARFLAKQPAHKPPGLKALMPGATPQQLRFAGTLLRFNPRSRASVEEALADSYFNDAPELPGRSRHFFPEDGVSRAACAFRDAVLDDEGFEFGFENSHTTLDDLRDAVRDDVRRVSRSRDKRLLDKPETLFFGGHKSPIAVPPSHDDESKRPSRRLFGLPLLRKNKKTTHRVRPSPSSTPSDNSIDSADKTRTVTAMLSRLRSVSAR</sequence>
<dbReference type="EMBL" id="JAQMWT010000356">
    <property type="protein sequence ID" value="KAJ8603380.1"/>
    <property type="molecule type" value="Genomic_DNA"/>
</dbReference>
<feature type="region of interest" description="Disordered" evidence="4">
    <location>
        <begin position="430"/>
        <end position="503"/>
    </location>
</feature>
<evidence type="ECO:0000313" key="6">
    <source>
        <dbReference type="EMBL" id="KAJ8603380.1"/>
    </source>
</evidence>
<keyword evidence="7" id="KW-1185">Reference proteome</keyword>
<dbReference type="InterPro" id="IPR017441">
    <property type="entry name" value="Protein_kinase_ATP_BS"/>
</dbReference>
<dbReference type="PROSITE" id="PS00108">
    <property type="entry name" value="PROTEIN_KINASE_ST"/>
    <property type="match status" value="1"/>
</dbReference>
<proteinExistence type="predicted"/>
<dbReference type="InterPro" id="IPR050117">
    <property type="entry name" value="MAPK"/>
</dbReference>
<gene>
    <name evidence="6" type="ORF">CTAYLR_004283</name>
</gene>
<keyword evidence="1 3" id="KW-0547">Nucleotide-binding</keyword>
<organism evidence="6 7">
    <name type="scientific">Chrysophaeum taylorii</name>
    <dbReference type="NCBI Taxonomy" id="2483200"/>
    <lineage>
        <taxon>Eukaryota</taxon>
        <taxon>Sar</taxon>
        <taxon>Stramenopiles</taxon>
        <taxon>Ochrophyta</taxon>
        <taxon>Pelagophyceae</taxon>
        <taxon>Pelagomonadales</taxon>
        <taxon>Pelagomonadaceae</taxon>
        <taxon>Chrysophaeum</taxon>
    </lineage>
</organism>
<feature type="domain" description="Protein kinase" evidence="5">
    <location>
        <begin position="40"/>
        <end position="350"/>
    </location>
</feature>
<dbReference type="InterPro" id="IPR000719">
    <property type="entry name" value="Prot_kinase_dom"/>
</dbReference>
<feature type="binding site" evidence="3">
    <location>
        <position position="68"/>
    </location>
    <ligand>
        <name>ATP</name>
        <dbReference type="ChEBI" id="CHEBI:30616"/>
    </ligand>
</feature>
<comment type="caution">
    <text evidence="6">The sequence shown here is derived from an EMBL/GenBank/DDBJ whole genome shotgun (WGS) entry which is preliminary data.</text>
</comment>
<evidence type="ECO:0000256" key="4">
    <source>
        <dbReference type="SAM" id="MobiDB-lite"/>
    </source>
</evidence>